<evidence type="ECO:0000256" key="3">
    <source>
        <dbReference type="ARBA" id="ARBA00022801"/>
    </source>
</evidence>
<dbReference type="Pfam" id="PF00128">
    <property type="entry name" value="Alpha-amylase"/>
    <property type="match status" value="1"/>
</dbReference>
<dbReference type="InterPro" id="IPR026444">
    <property type="entry name" value="Secre_tail"/>
</dbReference>
<dbReference type="Proteomes" id="UP000620064">
    <property type="component" value="Unassembled WGS sequence"/>
</dbReference>
<dbReference type="PRINTS" id="PR00110">
    <property type="entry name" value="ALPHAAMYLASE"/>
</dbReference>
<dbReference type="InterPro" id="IPR059177">
    <property type="entry name" value="GH29D-like_dom"/>
</dbReference>
<evidence type="ECO:0000256" key="6">
    <source>
        <dbReference type="RuleBase" id="RU003615"/>
    </source>
</evidence>
<protein>
    <recommendedName>
        <fullName evidence="7">Alpha-amylase</fullName>
        <ecNumber evidence="7">3.2.1.1</ecNumber>
    </recommendedName>
</protein>
<dbReference type="InterPro" id="IPR017853">
    <property type="entry name" value="GH"/>
</dbReference>
<keyword evidence="3 7" id="KW-0378">Hydrolase</keyword>
<dbReference type="Gene3D" id="3.20.20.80">
    <property type="entry name" value="Glycosidases"/>
    <property type="match status" value="1"/>
</dbReference>
<keyword evidence="2" id="KW-0732">Signal</keyword>
<evidence type="ECO:0000313" key="11">
    <source>
        <dbReference type="Proteomes" id="UP000620064"/>
    </source>
</evidence>
<dbReference type="RefSeq" id="WP_188618166.1">
    <property type="nucleotide sequence ID" value="NZ_BMLV01000005.1"/>
</dbReference>
<dbReference type="Gene3D" id="2.60.40.10">
    <property type="entry name" value="Immunoglobulins"/>
    <property type="match status" value="1"/>
</dbReference>
<dbReference type="SUPFAM" id="SSF51011">
    <property type="entry name" value="Glycosyl hydrolase domain"/>
    <property type="match status" value="1"/>
</dbReference>
<accession>A0ABQ2NM22</accession>
<name>A0ABQ2NM22_9FLAO</name>
<dbReference type="InterPro" id="IPR006047">
    <property type="entry name" value="GH13_cat_dom"/>
</dbReference>
<dbReference type="SMART" id="SM00642">
    <property type="entry name" value="Aamy"/>
    <property type="match status" value="1"/>
</dbReference>
<feature type="domain" description="Alpha-amylase C-terminal beta-sheet" evidence="9">
    <location>
        <begin position="370"/>
        <end position="435"/>
    </location>
</feature>
<keyword evidence="4 7" id="KW-0119">Carbohydrate metabolism</keyword>
<reference evidence="11" key="1">
    <citation type="journal article" date="2019" name="Int. J. Syst. Evol. Microbiol.">
        <title>The Global Catalogue of Microorganisms (GCM) 10K type strain sequencing project: providing services to taxonomists for standard genome sequencing and annotation.</title>
        <authorList>
            <consortium name="The Broad Institute Genomics Platform"/>
            <consortium name="The Broad Institute Genome Sequencing Center for Infectious Disease"/>
            <person name="Wu L."/>
            <person name="Ma J."/>
        </authorList>
    </citation>
    <scope>NUCLEOTIDE SEQUENCE [LARGE SCALE GENOMIC DNA]</scope>
    <source>
        <strain evidence="11">CGMCC 1.7656</strain>
    </source>
</reference>
<evidence type="ECO:0000256" key="7">
    <source>
        <dbReference type="RuleBase" id="RU361134"/>
    </source>
</evidence>
<organism evidence="10 11">
    <name type="scientific">Cloacibacterium rupense</name>
    <dbReference type="NCBI Taxonomy" id="517423"/>
    <lineage>
        <taxon>Bacteria</taxon>
        <taxon>Pseudomonadati</taxon>
        <taxon>Bacteroidota</taxon>
        <taxon>Flavobacteriia</taxon>
        <taxon>Flavobacteriales</taxon>
        <taxon>Weeksellaceae</taxon>
    </lineage>
</organism>
<dbReference type="InterPro" id="IPR013780">
    <property type="entry name" value="Glyco_hydro_b"/>
</dbReference>
<dbReference type="NCBIfam" id="TIGR04183">
    <property type="entry name" value="Por_Secre_tail"/>
    <property type="match status" value="1"/>
</dbReference>
<dbReference type="InterPro" id="IPR012850">
    <property type="entry name" value="A-amylase_bs_C"/>
</dbReference>
<evidence type="ECO:0000256" key="4">
    <source>
        <dbReference type="ARBA" id="ARBA00023277"/>
    </source>
</evidence>
<sequence>MKKILTLIGFVFMFSAEYKAQDYIDDVMLQSFGWDEFQQPRITTDGSFYEFLGSRAGNLKAVGFDMVWLPPASASTGGVGYFPTQLFNFSQTSWGSETQLKKMLTNMNAKGIYPIADVVVNHRSGTTSWTDFTNPTWGCETICSDDEASSGSYVGCRPSGAPDTGERFDGSRDLDHTNVTVQNGVKEFLSRLKALGYKGWRWDVAKGFSPYYFGNYIQDSQPYYSVGEFWDGNMNNLKNWINGTYGGGINASTTVSGVFDFSLYYTLSGALSGNNFSSLNSSGNSMAGLAGQYGFSEKAVTFIDNHDTFVKPEAILGANLMKGYAYILTHPGIPCVFAPHYYGGSYTKDGVTRVYSDNVHAINKLMAVRKANQIDAYSYAVVDQAGSGLYAAYIKRRYSDSSPVVAVKIGNNSWSPTGAGWNLVTSGTDYAVWSKAEVNAPPVVAISPSSRSMSLGTSQTITIAASDDSGNAPTIRYTTDGSEPTSSSTIYTAPFNINSSTTQAITVKAAAFDAQGLSSGTVERVYQYQSGIVIRFKPPTSTPNWPLPKIHYWAEQPVASVPTAVWATPIDMTADPVNSGWFMYTFPNVTQISFLFRDGNSTGTLGVTKTADITNVTQSTAYEWDPTSSTYVKINSTLATNEVKVNNASLVLLQNPVENGLAEIRFSNAKNGIVTILDVSGKLLKTQKLSKVSGDEKISVSGLKSGLYILQLKSDQGTSTVKMMIK</sequence>
<dbReference type="EMBL" id="BMLV01000005">
    <property type="protein sequence ID" value="GGP05506.1"/>
    <property type="molecule type" value="Genomic_DNA"/>
</dbReference>
<proteinExistence type="inferred from homology"/>
<evidence type="ECO:0000259" key="9">
    <source>
        <dbReference type="SMART" id="SM00810"/>
    </source>
</evidence>
<dbReference type="Gene3D" id="2.60.40.1180">
    <property type="entry name" value="Golgi alpha-mannosidase II"/>
    <property type="match status" value="1"/>
</dbReference>
<dbReference type="PANTHER" id="PTHR43447">
    <property type="entry name" value="ALPHA-AMYLASE"/>
    <property type="match status" value="1"/>
</dbReference>
<dbReference type="EC" id="3.2.1.1" evidence="7"/>
<dbReference type="SUPFAM" id="SSF51445">
    <property type="entry name" value="(Trans)glycosidases"/>
    <property type="match status" value="1"/>
</dbReference>
<evidence type="ECO:0000313" key="10">
    <source>
        <dbReference type="EMBL" id="GGP05506.1"/>
    </source>
</evidence>
<dbReference type="Pfam" id="PF16738">
    <property type="entry name" value="CBM26"/>
    <property type="match status" value="1"/>
</dbReference>
<keyword evidence="11" id="KW-1185">Reference proteome</keyword>
<dbReference type="Pfam" id="PF13290">
    <property type="entry name" value="CHB_HEX_C_1"/>
    <property type="match status" value="1"/>
</dbReference>
<dbReference type="InterPro" id="IPR013783">
    <property type="entry name" value="Ig-like_fold"/>
</dbReference>
<dbReference type="Pfam" id="PF07821">
    <property type="entry name" value="Alpha-amyl_C2"/>
    <property type="match status" value="1"/>
</dbReference>
<evidence type="ECO:0000256" key="2">
    <source>
        <dbReference type="ARBA" id="ARBA00022729"/>
    </source>
</evidence>
<comment type="catalytic activity">
    <reaction evidence="7">
        <text>Endohydrolysis of (1-&gt;4)-alpha-D-glucosidic linkages in polysaccharides containing three or more (1-&gt;4)-alpha-linked D-glucose units.</text>
        <dbReference type="EC" id="3.2.1.1"/>
    </reaction>
</comment>
<evidence type="ECO:0000256" key="5">
    <source>
        <dbReference type="ARBA" id="ARBA00023295"/>
    </source>
</evidence>
<feature type="domain" description="Glycosyl hydrolase family 13 catalytic" evidence="8">
    <location>
        <begin position="26"/>
        <end position="369"/>
    </location>
</feature>
<evidence type="ECO:0000256" key="1">
    <source>
        <dbReference type="ARBA" id="ARBA00008061"/>
    </source>
</evidence>
<comment type="caution">
    <text evidence="10">The sequence shown here is derived from an EMBL/GenBank/DDBJ whole genome shotgun (WGS) entry which is preliminary data.</text>
</comment>
<dbReference type="InterPro" id="IPR006046">
    <property type="entry name" value="Alpha_amylase"/>
</dbReference>
<evidence type="ECO:0000259" key="8">
    <source>
        <dbReference type="SMART" id="SM00642"/>
    </source>
</evidence>
<keyword evidence="5 7" id="KW-0326">Glycosidase</keyword>
<dbReference type="InterPro" id="IPR031965">
    <property type="entry name" value="CBM26"/>
</dbReference>
<comment type="similarity">
    <text evidence="1 6">Belongs to the glycosyl hydrolase 13 family.</text>
</comment>
<dbReference type="Pfam" id="PF18962">
    <property type="entry name" value="Por_Secre_tail"/>
    <property type="match status" value="1"/>
</dbReference>
<gene>
    <name evidence="10" type="ORF">GCM10010992_21860</name>
</gene>
<dbReference type="SMART" id="SM00810">
    <property type="entry name" value="Alpha-amyl_C2"/>
    <property type="match status" value="1"/>
</dbReference>
<dbReference type="CDD" id="cd11314">
    <property type="entry name" value="AmyAc_arch_bac_plant_AmyA"/>
    <property type="match status" value="1"/>
</dbReference>